<protein>
    <submittedName>
        <fullName evidence="2">Uncharacterized protein</fullName>
    </submittedName>
</protein>
<dbReference type="RefSeq" id="WP_007198350.1">
    <property type="nucleotide sequence ID" value="NZ_CM002917.1"/>
</dbReference>
<reference evidence="2 3" key="2">
    <citation type="submission" date="2012-06" db="EMBL/GenBank/DDBJ databases">
        <authorList>
            <person name="Fiebig A."/>
        </authorList>
    </citation>
    <scope>NUCLEOTIDE SEQUENCE [LARGE SCALE GENOMIC DNA]</scope>
    <source>
        <strain evidence="2 3">DFL-43</strain>
    </source>
</reference>
<name>A9DC75_HOEPD</name>
<organism evidence="2 3">
    <name type="scientific">Hoeflea phototrophica (strain DSM 17068 / NCIMB 14078 / DFL-43)</name>
    <dbReference type="NCBI Taxonomy" id="411684"/>
    <lineage>
        <taxon>Bacteria</taxon>
        <taxon>Pseudomonadati</taxon>
        <taxon>Pseudomonadota</taxon>
        <taxon>Alphaproteobacteria</taxon>
        <taxon>Hyphomicrobiales</taxon>
        <taxon>Rhizobiaceae</taxon>
        <taxon>Hoeflea</taxon>
    </lineage>
</organism>
<keyword evidence="3" id="KW-1185">Reference proteome</keyword>
<reference evidence="2 3" key="1">
    <citation type="submission" date="2007-10" db="EMBL/GenBank/DDBJ databases">
        <authorList>
            <person name="Wagner-Dobler I."/>
            <person name="Ferriera S."/>
            <person name="Johnson J."/>
            <person name="Kravitz S."/>
            <person name="Beeson K."/>
            <person name="Sutton G."/>
            <person name="Rogers Y.-H."/>
            <person name="Friedman R."/>
            <person name="Frazier M."/>
            <person name="Venter J.C."/>
        </authorList>
    </citation>
    <scope>NUCLEOTIDE SEQUENCE [LARGE SCALE GENOMIC DNA]</scope>
    <source>
        <strain evidence="2 3">DFL-43</strain>
    </source>
</reference>
<dbReference type="OrthoDB" id="7676474at2"/>
<sequence>MKPLMFALIFVATAGSALADSCHDRFTELLVEGNQEMGPVRIHITQEIVGSTTSVNYHHSDGEGNGMTEMLEPAESPWSLFLGDKMYMSTDKGENWKFINSFDAEKSRADMKSGLTNDAAAATGILCGEEEFDGTSHEVVEGTYASSMLDGAEIYNKYWVNKQTGWISKSYSHTKSTGFESKTTQVIESVSDLALPKPE</sequence>
<feature type="chain" id="PRO_5002733903" evidence="1">
    <location>
        <begin position="20"/>
        <end position="199"/>
    </location>
</feature>
<dbReference type="EMBL" id="ABIA03000004">
    <property type="protein sequence ID" value="EDQ32371.1"/>
    <property type="molecule type" value="Genomic_DNA"/>
</dbReference>
<dbReference type="Proteomes" id="UP000004291">
    <property type="component" value="Chromosome"/>
</dbReference>
<evidence type="ECO:0000313" key="3">
    <source>
        <dbReference type="Proteomes" id="UP000004291"/>
    </source>
</evidence>
<evidence type="ECO:0000256" key="1">
    <source>
        <dbReference type="SAM" id="SignalP"/>
    </source>
</evidence>
<feature type="signal peptide" evidence="1">
    <location>
        <begin position="1"/>
        <end position="19"/>
    </location>
</feature>
<dbReference type="AlphaFoldDB" id="A9DC75"/>
<proteinExistence type="predicted"/>
<comment type="caution">
    <text evidence="2">The sequence shown here is derived from an EMBL/GenBank/DDBJ whole genome shotgun (WGS) entry which is preliminary data.</text>
</comment>
<dbReference type="eggNOG" id="ENOG5033570">
    <property type="taxonomic scope" value="Bacteria"/>
</dbReference>
<accession>A9DC75</accession>
<gene>
    <name evidence="2" type="ORF">HPDFL43_12918</name>
</gene>
<evidence type="ECO:0000313" key="2">
    <source>
        <dbReference type="EMBL" id="EDQ32371.1"/>
    </source>
</evidence>
<keyword evidence="1" id="KW-0732">Signal</keyword>
<dbReference type="HOGENOM" id="CLU_1370574_0_0_5"/>